<accession>A0A9R1WZC1</accession>
<dbReference type="Proteomes" id="UP000235145">
    <property type="component" value="Unassembled WGS sequence"/>
</dbReference>
<gene>
    <name evidence="1" type="ORF">LSAT_V11C700366750</name>
</gene>
<comment type="caution">
    <text evidence="1">The sequence shown here is derived from an EMBL/GenBank/DDBJ whole genome shotgun (WGS) entry which is preliminary data.</text>
</comment>
<evidence type="ECO:0000313" key="2">
    <source>
        <dbReference type="Proteomes" id="UP000235145"/>
    </source>
</evidence>
<reference evidence="1 2" key="1">
    <citation type="journal article" date="2017" name="Nat. Commun.">
        <title>Genome assembly with in vitro proximity ligation data and whole-genome triplication in lettuce.</title>
        <authorList>
            <person name="Reyes-Chin-Wo S."/>
            <person name="Wang Z."/>
            <person name="Yang X."/>
            <person name="Kozik A."/>
            <person name="Arikit S."/>
            <person name="Song C."/>
            <person name="Xia L."/>
            <person name="Froenicke L."/>
            <person name="Lavelle D.O."/>
            <person name="Truco M.J."/>
            <person name="Xia R."/>
            <person name="Zhu S."/>
            <person name="Xu C."/>
            <person name="Xu H."/>
            <person name="Xu X."/>
            <person name="Cox K."/>
            <person name="Korf I."/>
            <person name="Meyers B.C."/>
            <person name="Michelmore R.W."/>
        </authorList>
    </citation>
    <scope>NUCLEOTIDE SEQUENCE [LARGE SCALE GENOMIC DNA]</scope>
    <source>
        <strain evidence="2">cv. Salinas</strain>
        <tissue evidence="1">Seedlings</tissue>
    </source>
</reference>
<name>A0A9R1WZC1_LACSA</name>
<protein>
    <submittedName>
        <fullName evidence="1">Uncharacterized protein</fullName>
    </submittedName>
</protein>
<sequence>MEAATYPKDSKENVDASKLNARGICLDNDSYIAINNMSVDSEGCETTKSFSNGTIFSLAFHISRNTEGEIVDGGETRLIRVEIYRKLKPMHEITFSTIDIPKLLSQVSIITGTFMLQNKVVGYELTCCGRFG</sequence>
<proteinExistence type="predicted"/>
<dbReference type="EMBL" id="NBSK02000007">
    <property type="protein sequence ID" value="KAJ0194785.1"/>
    <property type="molecule type" value="Genomic_DNA"/>
</dbReference>
<organism evidence="1 2">
    <name type="scientific">Lactuca sativa</name>
    <name type="common">Garden lettuce</name>
    <dbReference type="NCBI Taxonomy" id="4236"/>
    <lineage>
        <taxon>Eukaryota</taxon>
        <taxon>Viridiplantae</taxon>
        <taxon>Streptophyta</taxon>
        <taxon>Embryophyta</taxon>
        <taxon>Tracheophyta</taxon>
        <taxon>Spermatophyta</taxon>
        <taxon>Magnoliopsida</taxon>
        <taxon>eudicotyledons</taxon>
        <taxon>Gunneridae</taxon>
        <taxon>Pentapetalae</taxon>
        <taxon>asterids</taxon>
        <taxon>campanulids</taxon>
        <taxon>Asterales</taxon>
        <taxon>Asteraceae</taxon>
        <taxon>Cichorioideae</taxon>
        <taxon>Cichorieae</taxon>
        <taxon>Lactucinae</taxon>
        <taxon>Lactuca</taxon>
    </lineage>
</organism>
<evidence type="ECO:0000313" key="1">
    <source>
        <dbReference type="EMBL" id="KAJ0194785.1"/>
    </source>
</evidence>
<keyword evidence="2" id="KW-1185">Reference proteome</keyword>
<dbReference type="AlphaFoldDB" id="A0A9R1WZC1"/>